<evidence type="ECO:0000313" key="3">
    <source>
        <dbReference type="Proteomes" id="UP001589647"/>
    </source>
</evidence>
<name>A0ABV5IE38_9ACTN</name>
<proteinExistence type="predicted"/>
<organism evidence="2 3">
    <name type="scientific">Nonomuraea spiralis</name>
    <dbReference type="NCBI Taxonomy" id="46182"/>
    <lineage>
        <taxon>Bacteria</taxon>
        <taxon>Bacillati</taxon>
        <taxon>Actinomycetota</taxon>
        <taxon>Actinomycetes</taxon>
        <taxon>Streptosporangiales</taxon>
        <taxon>Streptosporangiaceae</taxon>
        <taxon>Nonomuraea</taxon>
    </lineage>
</organism>
<dbReference type="RefSeq" id="WP_125643848.1">
    <property type="nucleotide sequence ID" value="NZ_JBHMEI010000006.1"/>
</dbReference>
<evidence type="ECO:0000313" key="2">
    <source>
        <dbReference type="EMBL" id="MFB9202300.1"/>
    </source>
</evidence>
<sequence>MSGLTVSPDGWRKSSLSAAAGECVEFARSATGDVLLRDSKDPRGPVLTFTPGEWRAFIGGVRNAEFEV</sequence>
<accession>A0ABV5IE38</accession>
<evidence type="ECO:0000259" key="1">
    <source>
        <dbReference type="Pfam" id="PF04149"/>
    </source>
</evidence>
<reference evidence="2 3" key="1">
    <citation type="submission" date="2024-09" db="EMBL/GenBank/DDBJ databases">
        <authorList>
            <person name="Sun Q."/>
            <person name="Mori K."/>
        </authorList>
    </citation>
    <scope>NUCLEOTIDE SEQUENCE [LARGE SCALE GENOMIC DNA]</scope>
    <source>
        <strain evidence="2 3">CCM 3426</strain>
    </source>
</reference>
<dbReference type="Pfam" id="PF04149">
    <property type="entry name" value="DUF397"/>
    <property type="match status" value="1"/>
</dbReference>
<protein>
    <submittedName>
        <fullName evidence="2">DUF397 domain-containing protein</fullName>
    </submittedName>
</protein>
<dbReference type="Proteomes" id="UP001589647">
    <property type="component" value="Unassembled WGS sequence"/>
</dbReference>
<feature type="domain" description="DUF397" evidence="1">
    <location>
        <begin position="10"/>
        <end position="62"/>
    </location>
</feature>
<keyword evidence="3" id="KW-1185">Reference proteome</keyword>
<gene>
    <name evidence="2" type="ORF">ACFFV7_13965</name>
</gene>
<dbReference type="EMBL" id="JBHMEI010000006">
    <property type="protein sequence ID" value="MFB9202300.1"/>
    <property type="molecule type" value="Genomic_DNA"/>
</dbReference>
<dbReference type="InterPro" id="IPR007278">
    <property type="entry name" value="DUF397"/>
</dbReference>
<comment type="caution">
    <text evidence="2">The sequence shown here is derived from an EMBL/GenBank/DDBJ whole genome shotgun (WGS) entry which is preliminary data.</text>
</comment>